<dbReference type="PIRSF" id="PIRSF029215">
    <property type="entry name" value="UCP029215"/>
    <property type="match status" value="1"/>
</dbReference>
<evidence type="ECO:0000313" key="3">
    <source>
        <dbReference type="Proteomes" id="UP000537592"/>
    </source>
</evidence>
<dbReference type="Proteomes" id="UP000537592">
    <property type="component" value="Unassembled WGS sequence"/>
</dbReference>
<reference evidence="2 3" key="1">
    <citation type="submission" date="2020-08" db="EMBL/GenBank/DDBJ databases">
        <title>Genomic Encyclopedia of Type Strains, Phase IV (KMG-IV): sequencing the most valuable type-strain genomes for metagenomic binning, comparative biology and taxonomic classification.</title>
        <authorList>
            <person name="Goeker M."/>
        </authorList>
    </citation>
    <scope>NUCLEOTIDE SEQUENCE [LARGE SCALE GENOMIC DNA]</scope>
    <source>
        <strain evidence="2 3">DSM 28760</strain>
    </source>
</reference>
<dbReference type="Pfam" id="PF09979">
    <property type="entry name" value="DUF2213"/>
    <property type="match status" value="1"/>
</dbReference>
<feature type="region of interest" description="Disordered" evidence="1">
    <location>
        <begin position="275"/>
        <end position="302"/>
    </location>
</feature>
<organism evidence="2 3">
    <name type="scientific">Pseudochelatococcus contaminans</name>
    <dbReference type="NCBI Taxonomy" id="1538103"/>
    <lineage>
        <taxon>Bacteria</taxon>
        <taxon>Pseudomonadati</taxon>
        <taxon>Pseudomonadota</taxon>
        <taxon>Alphaproteobacteria</taxon>
        <taxon>Hyphomicrobiales</taxon>
        <taxon>Chelatococcaceae</taxon>
        <taxon>Pseudochelatococcus</taxon>
    </lineage>
</organism>
<dbReference type="InterPro" id="IPR016913">
    <property type="entry name" value="UCP029215"/>
</dbReference>
<evidence type="ECO:0000313" key="2">
    <source>
        <dbReference type="EMBL" id="MBB3808762.1"/>
    </source>
</evidence>
<gene>
    <name evidence="2" type="ORF">FHS81_000832</name>
</gene>
<protein>
    <recommendedName>
        <fullName evidence="4">DUF2213 domain-containing protein</fullName>
    </recommendedName>
</protein>
<dbReference type="AlphaFoldDB" id="A0A7W6EG65"/>
<dbReference type="EMBL" id="JACICC010000002">
    <property type="protein sequence ID" value="MBB3808762.1"/>
    <property type="molecule type" value="Genomic_DNA"/>
</dbReference>
<name>A0A7W6EG65_9HYPH</name>
<sequence>MTMTTDRAPATLVDEQIGASQRLTPEGYLLCMDVRIARTGPMLYAAGEVPDLEPEAGRGMITVERDAETLFDPDAILSFAGKPVTNDHPAGFVVPETWRSLAIGTVLNPRRGEGVLSDYLIADLLITDADAISDVRAGKREVSCGYECEREQIRPGLGRQTRIVGNHVALVDRGRCGPSCAIQDKEPVVAKKARTVWDRMRTAFKANDEAAFEEEIEAAQDETGGDEPQKIVIEVKQPEPEAQVAADEPDPADPLAALTTQLANIAARLDRLEGGATADDDPEENAKAETGDDDGEEEKKGEATLDSAAIRDAFTDTLARAEILAPGIKLPTFDARAKRRVTRDALCGLRSAALKAAYANDSKRTHVEAVLGGKPADFAAMSCDTAEIIFRAASELVKTANSRPAAPSRGHIPQGPMTAERYQQLINDRRAKRA</sequence>
<evidence type="ECO:0008006" key="4">
    <source>
        <dbReference type="Google" id="ProtNLM"/>
    </source>
</evidence>
<comment type="caution">
    <text evidence="2">The sequence shown here is derived from an EMBL/GenBank/DDBJ whole genome shotgun (WGS) entry which is preliminary data.</text>
</comment>
<keyword evidence="3" id="KW-1185">Reference proteome</keyword>
<proteinExistence type="predicted"/>
<evidence type="ECO:0000256" key="1">
    <source>
        <dbReference type="SAM" id="MobiDB-lite"/>
    </source>
</evidence>
<accession>A0A7W6EG65</accession>